<dbReference type="PROSITE" id="PS51257">
    <property type="entry name" value="PROKAR_LIPOPROTEIN"/>
    <property type="match status" value="1"/>
</dbReference>
<dbReference type="SUPFAM" id="SSF63829">
    <property type="entry name" value="Calcium-dependent phosphotriesterase"/>
    <property type="match status" value="1"/>
</dbReference>
<dbReference type="eggNOG" id="ENOG5030SKX">
    <property type="taxonomic scope" value="Bacteria"/>
</dbReference>
<dbReference type="OrthoDB" id="1493364at2"/>
<dbReference type="KEGG" id="rmr:Rmar_2683"/>
<accession>D0MGJ2</accession>
<organism evidence="1 2">
    <name type="scientific">Rhodothermus marinus (strain ATCC 43812 / DSM 4252 / R-10)</name>
    <name type="common">Rhodothermus obamensis</name>
    <dbReference type="NCBI Taxonomy" id="518766"/>
    <lineage>
        <taxon>Bacteria</taxon>
        <taxon>Pseudomonadati</taxon>
        <taxon>Rhodothermota</taxon>
        <taxon>Rhodothermia</taxon>
        <taxon>Rhodothermales</taxon>
        <taxon>Rhodothermaceae</taxon>
        <taxon>Rhodothermus</taxon>
    </lineage>
</organism>
<dbReference type="AlphaFoldDB" id="D0MGJ2"/>
<evidence type="ECO:0000313" key="1">
    <source>
        <dbReference type="EMBL" id="ACY49555.1"/>
    </source>
</evidence>
<evidence type="ECO:0000313" key="2">
    <source>
        <dbReference type="Proteomes" id="UP000002221"/>
    </source>
</evidence>
<dbReference type="EMBL" id="CP001807">
    <property type="protein sequence ID" value="ACY49555.1"/>
    <property type="molecule type" value="Genomic_DNA"/>
</dbReference>
<dbReference type="HOGENOM" id="CLU_818542_0_0_10"/>
<dbReference type="RefSeq" id="WP_012845165.1">
    <property type="nucleotide sequence ID" value="NC_013501.1"/>
</dbReference>
<keyword evidence="2" id="KW-1185">Reference proteome</keyword>
<sequence>MKYTALLLGLVLLLAGCFPSSCRREEPTALLPSDSLSRRVAATVPFDTLRLLWMASASETLPLKRPRSVQLGPDGLLYVSDAERHFLAVLDTTGALRDTLRPAGVRYPYLAGFRGDTLVVLAPEARQLVLIAERRVLRRLPLPDELPDRALLYAAATPDGYFVKAVREGQGGVLVQLDRQGRVVRRQKLPEPYWRYAGFVRPRGEVLLSLAGFRPVIDRWWPDGRLDTLALVGFDSPMLARSRAFLVGEVHEAPLLTSSAVPVDSLLFVLNLRPGWVQIDVYGLRDGRLRHRLIPPEQRLNRRFYPHDLAVACRDASCLLVVVLNDPEPRIVAYRWDRPGNSAAP</sequence>
<name>D0MGJ2_RHOM4</name>
<dbReference type="STRING" id="518766.Rmar_2683"/>
<protein>
    <submittedName>
        <fullName evidence="1">NHL repeat containing protein</fullName>
    </submittedName>
</protein>
<reference evidence="1 2" key="1">
    <citation type="journal article" date="2009" name="Stand. Genomic Sci.">
        <title>Complete genome sequence of Rhodothermus marinus type strain (R-10).</title>
        <authorList>
            <person name="Nolan M."/>
            <person name="Tindall B.J."/>
            <person name="Pomrenke H."/>
            <person name="Lapidus A."/>
            <person name="Copeland A."/>
            <person name="Glavina Del Rio T."/>
            <person name="Lucas S."/>
            <person name="Chen F."/>
            <person name="Tice H."/>
            <person name="Cheng J.F."/>
            <person name="Saunders E."/>
            <person name="Han C."/>
            <person name="Bruce D."/>
            <person name="Goodwin L."/>
            <person name="Chain P."/>
            <person name="Pitluck S."/>
            <person name="Ovchinikova G."/>
            <person name="Pati A."/>
            <person name="Ivanova N."/>
            <person name="Mavromatis K."/>
            <person name="Chen A."/>
            <person name="Palaniappan K."/>
            <person name="Land M."/>
            <person name="Hauser L."/>
            <person name="Chang Y.J."/>
            <person name="Jeffries C.D."/>
            <person name="Brettin T."/>
            <person name="Goker M."/>
            <person name="Bristow J."/>
            <person name="Eisen J.A."/>
            <person name="Markowitz V."/>
            <person name="Hugenholtz P."/>
            <person name="Kyrpides N.C."/>
            <person name="Klenk H.P."/>
            <person name="Detter J.C."/>
        </authorList>
    </citation>
    <scope>NUCLEOTIDE SEQUENCE [LARGE SCALE GENOMIC DNA]</scope>
    <source>
        <strain evidence="2">ATCC 43812 / DSM 4252 / R-10</strain>
    </source>
</reference>
<dbReference type="Proteomes" id="UP000002221">
    <property type="component" value="Chromosome"/>
</dbReference>
<gene>
    <name evidence="1" type="ordered locus">Rmar_2683</name>
</gene>
<proteinExistence type="predicted"/>